<organism evidence="5 6">
    <name type="scientific">Diacronema lutheri</name>
    <name type="common">Unicellular marine alga</name>
    <name type="synonym">Monochrysis lutheri</name>
    <dbReference type="NCBI Taxonomy" id="2081491"/>
    <lineage>
        <taxon>Eukaryota</taxon>
        <taxon>Haptista</taxon>
        <taxon>Haptophyta</taxon>
        <taxon>Pavlovophyceae</taxon>
        <taxon>Pavlovales</taxon>
        <taxon>Pavlovaceae</taxon>
        <taxon>Diacronema</taxon>
    </lineage>
</organism>
<keyword evidence="6" id="KW-1185">Reference proteome</keyword>
<feature type="region of interest" description="Disordered" evidence="3">
    <location>
        <begin position="313"/>
        <end position="375"/>
    </location>
</feature>
<evidence type="ECO:0000313" key="5">
    <source>
        <dbReference type="EMBL" id="KAG8461502.1"/>
    </source>
</evidence>
<feature type="compositionally biased region" description="Low complexity" evidence="3">
    <location>
        <begin position="336"/>
        <end position="357"/>
    </location>
</feature>
<dbReference type="OrthoDB" id="443981at2759"/>
<evidence type="ECO:0000256" key="1">
    <source>
        <dbReference type="ARBA" id="ARBA00022443"/>
    </source>
</evidence>
<dbReference type="Proteomes" id="UP000751190">
    <property type="component" value="Unassembled WGS sequence"/>
</dbReference>
<proteinExistence type="predicted"/>
<dbReference type="Pfam" id="PF07653">
    <property type="entry name" value="SH3_2"/>
    <property type="match status" value="1"/>
</dbReference>
<dbReference type="CDD" id="cd00174">
    <property type="entry name" value="SH3"/>
    <property type="match status" value="1"/>
</dbReference>
<dbReference type="SMART" id="SM00326">
    <property type="entry name" value="SH3"/>
    <property type="match status" value="1"/>
</dbReference>
<dbReference type="AlphaFoldDB" id="A0A8J5XD60"/>
<dbReference type="SUPFAM" id="SSF50044">
    <property type="entry name" value="SH3-domain"/>
    <property type="match status" value="1"/>
</dbReference>
<dbReference type="EMBL" id="JAGTXO010000025">
    <property type="protein sequence ID" value="KAG8461502.1"/>
    <property type="molecule type" value="Genomic_DNA"/>
</dbReference>
<dbReference type="InterPro" id="IPR036028">
    <property type="entry name" value="SH3-like_dom_sf"/>
</dbReference>
<evidence type="ECO:0000256" key="2">
    <source>
        <dbReference type="PROSITE-ProRule" id="PRU00192"/>
    </source>
</evidence>
<sequence length="770" mass="81169">MAEPGERLALLARAVREAPSFTVARPASAESASRRGRLWALLAEAAGCDPSAWPHGFTVGALREGEPAAVELAAEGSAERVPVTLAPLSDEAFALVREARFERLVALHSELIACARLACPHDLPERARAELGLAEVYESHAAPNPALEHAMRAEAYARHELDRAAPPGAHGAQPGADDLPTSARGAALGWTAAHALLVRALVVQGRAGTRLSHFARAAAVLDTALRVVHVRLGPSHALCRPVLRAQAQLQLAGAADCARARELVEHELELARSDAGVGEDELRELRTHIAHLLLAEAAIAELRAARRERRLARAAPAAVGRPATTQEHKVAGGGPAPARRGAKTASAAAMPLRALNPRVPPPPPPPAASPAAPATLPPERAVARADGVDTRASAAWRTHDEIASHVASLRREAARVLELIDESEADAWRSAAAAPAAERRVSLSLAEQELRARLGMAIGQWQASEAAFTRLIPQLERHFGLAAGRSLDAWRMLAIVRLQQRRIDAAAGAIAHARVTYRAVHGPGSDAELGCTLALADVRAQLAEWREATSILKAALEESRTLDAADARALRKPQSAQHALKWGFNGPVRESDATDGGRLLATALYAYLPDERRASSHLQLAPGETVEVLRHHDSGADRLGGPWAFGRLRGQTGWFPASYVRRVPPANERSARTEKLLEALALVLLASREQQAPLPGQLLDVERVRALLGLGTSHGGVSEAGVDGRAADGAEAGMQGCPLSASVLGLPTADVLLAASMRSSGSAGGEVVGR</sequence>
<feature type="domain" description="SH3" evidence="4">
    <location>
        <begin position="596"/>
        <end position="665"/>
    </location>
</feature>
<name>A0A8J5XD60_DIALT</name>
<feature type="compositionally biased region" description="Pro residues" evidence="3">
    <location>
        <begin position="358"/>
        <end position="368"/>
    </location>
</feature>
<keyword evidence="1 2" id="KW-0728">SH3 domain</keyword>
<dbReference type="PROSITE" id="PS50002">
    <property type="entry name" value="SH3"/>
    <property type="match status" value="1"/>
</dbReference>
<gene>
    <name evidence="5" type="ORF">KFE25_001106</name>
</gene>
<reference evidence="5" key="1">
    <citation type="submission" date="2021-05" db="EMBL/GenBank/DDBJ databases">
        <title>The genome of the haptophyte Pavlova lutheri (Diacronema luteri, Pavlovales) - a model for lipid biosynthesis in eukaryotic algae.</title>
        <authorList>
            <person name="Hulatt C.J."/>
            <person name="Posewitz M.C."/>
        </authorList>
    </citation>
    <scope>NUCLEOTIDE SEQUENCE</scope>
    <source>
        <strain evidence="5">NIVA-4/92</strain>
    </source>
</reference>
<protein>
    <recommendedName>
        <fullName evidence="4">SH3 domain-containing protein</fullName>
    </recommendedName>
</protein>
<evidence type="ECO:0000256" key="3">
    <source>
        <dbReference type="SAM" id="MobiDB-lite"/>
    </source>
</evidence>
<evidence type="ECO:0000313" key="6">
    <source>
        <dbReference type="Proteomes" id="UP000751190"/>
    </source>
</evidence>
<accession>A0A8J5XD60</accession>
<evidence type="ECO:0000259" key="4">
    <source>
        <dbReference type="PROSITE" id="PS50002"/>
    </source>
</evidence>
<dbReference type="Gene3D" id="2.30.30.40">
    <property type="entry name" value="SH3 Domains"/>
    <property type="match status" value="1"/>
</dbReference>
<dbReference type="InterPro" id="IPR001452">
    <property type="entry name" value="SH3_domain"/>
</dbReference>
<comment type="caution">
    <text evidence="5">The sequence shown here is derived from an EMBL/GenBank/DDBJ whole genome shotgun (WGS) entry which is preliminary data.</text>
</comment>